<dbReference type="AlphaFoldDB" id="A0A1I7RI30"/>
<dbReference type="GO" id="GO:0000775">
    <property type="term" value="C:chromosome, centromeric region"/>
    <property type="evidence" value="ECO:0007669"/>
    <property type="project" value="TreeGrafter"/>
</dbReference>
<dbReference type="Proteomes" id="UP000095284">
    <property type="component" value="Unplaced"/>
</dbReference>
<dbReference type="Proteomes" id="UP000582659">
    <property type="component" value="Unassembled WGS sequence"/>
</dbReference>
<evidence type="ECO:0000313" key="6">
    <source>
        <dbReference type="WBParaSite" id="BXY_0035900.1"/>
    </source>
</evidence>
<feature type="compositionally biased region" description="Basic residues" evidence="1">
    <location>
        <begin position="470"/>
        <end position="480"/>
    </location>
</feature>
<evidence type="ECO:0000256" key="1">
    <source>
        <dbReference type="SAM" id="MobiDB-lite"/>
    </source>
</evidence>
<dbReference type="eggNOG" id="ENOG502THX0">
    <property type="taxonomic scope" value="Eukaryota"/>
</dbReference>
<accession>A0A1I7RI30</accession>
<dbReference type="EMBL" id="CAJFCV020000004">
    <property type="protein sequence ID" value="CAG9115194.1"/>
    <property type="molecule type" value="Genomic_DNA"/>
</dbReference>
<organism evidence="4 6">
    <name type="scientific">Bursaphelenchus xylophilus</name>
    <name type="common">Pinewood nematode worm</name>
    <name type="synonym">Aphelenchoides xylophilus</name>
    <dbReference type="NCBI Taxonomy" id="6326"/>
    <lineage>
        <taxon>Eukaryota</taxon>
        <taxon>Metazoa</taxon>
        <taxon>Ecdysozoa</taxon>
        <taxon>Nematoda</taxon>
        <taxon>Chromadorea</taxon>
        <taxon>Rhabditida</taxon>
        <taxon>Tylenchina</taxon>
        <taxon>Tylenchomorpha</taxon>
        <taxon>Aphelenchoidea</taxon>
        <taxon>Aphelenchoididae</taxon>
        <taxon>Bursaphelenchus</taxon>
    </lineage>
</organism>
<evidence type="ECO:0000313" key="5">
    <source>
        <dbReference type="Proteomes" id="UP000659654"/>
    </source>
</evidence>
<dbReference type="WBParaSite" id="BXY_0035900.1">
    <property type="protein sequence ID" value="BXY_0035900.1"/>
    <property type="gene ID" value="BXY_0035900"/>
</dbReference>
<sequence>MSAASTPLTPRRSGRKHVKKKITDFRLRNWRIKFIFGVSDPLFTDFSLHIEGERTDTYDYWTTSAVISVDLPNYVKTAGGTLYSLEGGPDKKLMIKEGFPARLINLFSDGFPENWMSICLKFVSALKKLAPGVLKAAENSQKIERRLPSPIKSPKAIQKENRTTLSKSLTPKRSPVARALNFLRSSAQKARKRLSPKKSNVELDTSTPKIRNEKGFSPRKTIYKLGRLSITKSPKKTVKRPNPVVDDVENTPVKGGNLQKIADEVLLSTPSCSSTAAATNSKSERKKVWRLEQTQTLKTALDMFHPTSEQGWKNVAAALNDKFTIEECRQKAEKQFKYTVEETEKVGPKEFFDIVEKMESTKFGTLKHMETKEEMATFLSRWRLEQQREKKTECVDDSASDDSFAVDVINAAKQIRRPVGECNVRTPSRRQYIPIPVALSESASERDRKLDEEFAVPDWSNRQKVIFRLRNHRPPTRRPQKPKEDEDYLMNSSQFSF</sequence>
<dbReference type="OrthoDB" id="2195551at2759"/>
<dbReference type="Pfam" id="PF09133">
    <property type="entry name" value="SANTA"/>
    <property type="match status" value="1"/>
</dbReference>
<gene>
    <name evidence="3" type="ORF">BXYJ_LOCUS8781</name>
</gene>
<dbReference type="Gene3D" id="1.10.10.60">
    <property type="entry name" value="Homeodomain-like"/>
    <property type="match status" value="1"/>
</dbReference>
<dbReference type="InterPro" id="IPR015216">
    <property type="entry name" value="SANTA"/>
</dbReference>
<dbReference type="Proteomes" id="UP000659654">
    <property type="component" value="Unassembled WGS sequence"/>
</dbReference>
<evidence type="ECO:0000259" key="2">
    <source>
        <dbReference type="Pfam" id="PF09133"/>
    </source>
</evidence>
<name>A0A1I7RI30_BURXY</name>
<evidence type="ECO:0000313" key="3">
    <source>
        <dbReference type="EMBL" id="CAD5225910.1"/>
    </source>
</evidence>
<dbReference type="PANTHER" id="PTHR16124">
    <property type="entry name" value="MIS18-BINDING PROTEIN 1"/>
    <property type="match status" value="1"/>
</dbReference>
<proteinExistence type="predicted"/>
<feature type="domain" description="SANTA" evidence="2">
    <location>
        <begin position="26"/>
        <end position="117"/>
    </location>
</feature>
<dbReference type="PANTHER" id="PTHR16124:SF3">
    <property type="entry name" value="MIS18-BINDING PROTEIN 1"/>
    <property type="match status" value="1"/>
</dbReference>
<reference evidence="3" key="2">
    <citation type="submission" date="2020-09" db="EMBL/GenBank/DDBJ databases">
        <authorList>
            <person name="Kikuchi T."/>
        </authorList>
    </citation>
    <scope>NUCLEOTIDE SEQUENCE</scope>
    <source>
        <strain evidence="3">Ka4C1</strain>
    </source>
</reference>
<dbReference type="InterPro" id="IPR039110">
    <property type="entry name" value="KNL2-like"/>
</dbReference>
<feature type="region of interest" description="Disordered" evidence="1">
    <location>
        <begin position="187"/>
        <end position="217"/>
    </location>
</feature>
<dbReference type="EMBL" id="CAJFDI010000004">
    <property type="protein sequence ID" value="CAD5225910.1"/>
    <property type="molecule type" value="Genomic_DNA"/>
</dbReference>
<keyword evidence="5" id="KW-1185">Reference proteome</keyword>
<evidence type="ECO:0000313" key="4">
    <source>
        <dbReference type="Proteomes" id="UP000095284"/>
    </source>
</evidence>
<protein>
    <submittedName>
        <fullName evidence="3">(pine wood nematode) hypothetical protein</fullName>
    </submittedName>
    <submittedName>
        <fullName evidence="6">SANTA domain-containing protein</fullName>
    </submittedName>
</protein>
<feature type="region of interest" description="Disordered" evidence="1">
    <location>
        <begin position="470"/>
        <end position="497"/>
    </location>
</feature>
<reference evidence="6" key="1">
    <citation type="submission" date="2016-11" db="UniProtKB">
        <authorList>
            <consortium name="WormBaseParasite"/>
        </authorList>
    </citation>
    <scope>IDENTIFICATION</scope>
</reference>